<gene>
    <name evidence="1" type="ORF">SAMN05444394_2966</name>
</gene>
<dbReference type="AlphaFoldDB" id="A0A1N6G4Z8"/>
<organism evidence="1 2">
    <name type="scientific">Algoriphagus halophilus</name>
    <dbReference type="NCBI Taxonomy" id="226505"/>
    <lineage>
        <taxon>Bacteria</taxon>
        <taxon>Pseudomonadati</taxon>
        <taxon>Bacteroidota</taxon>
        <taxon>Cytophagia</taxon>
        <taxon>Cytophagales</taxon>
        <taxon>Cyclobacteriaceae</taxon>
        <taxon>Algoriphagus</taxon>
    </lineage>
</organism>
<keyword evidence="2" id="KW-1185">Reference proteome</keyword>
<sequence length="33" mass="4177">MERFTYYICSNSKSENKNHLNYILFYIERKNKE</sequence>
<dbReference type="STRING" id="226505.SAMN05444394_2966"/>
<dbReference type="EMBL" id="FSRC01000002">
    <property type="protein sequence ID" value="SIO02492.1"/>
    <property type="molecule type" value="Genomic_DNA"/>
</dbReference>
<reference evidence="2" key="1">
    <citation type="submission" date="2016-11" db="EMBL/GenBank/DDBJ databases">
        <authorList>
            <person name="Varghese N."/>
            <person name="Submissions S."/>
        </authorList>
    </citation>
    <scope>NUCLEOTIDE SEQUENCE [LARGE SCALE GENOMIC DNA]</scope>
    <source>
        <strain evidence="2">DSM 15292</strain>
    </source>
</reference>
<proteinExistence type="predicted"/>
<name>A0A1N6G4Z8_9BACT</name>
<dbReference type="Proteomes" id="UP000185221">
    <property type="component" value="Unassembled WGS sequence"/>
</dbReference>
<protein>
    <submittedName>
        <fullName evidence="1">Uncharacterized protein</fullName>
    </submittedName>
</protein>
<evidence type="ECO:0000313" key="2">
    <source>
        <dbReference type="Proteomes" id="UP000185221"/>
    </source>
</evidence>
<evidence type="ECO:0000313" key="1">
    <source>
        <dbReference type="EMBL" id="SIO02492.1"/>
    </source>
</evidence>
<accession>A0A1N6G4Z8</accession>